<name>A0A2P5ATP9_PARAD</name>
<protein>
    <submittedName>
        <fullName evidence="1">Uncharacterized protein</fullName>
    </submittedName>
</protein>
<evidence type="ECO:0000313" key="2">
    <source>
        <dbReference type="Proteomes" id="UP000237105"/>
    </source>
</evidence>
<dbReference type="EMBL" id="JXTB01000451">
    <property type="protein sequence ID" value="PON39930.1"/>
    <property type="molecule type" value="Genomic_DNA"/>
</dbReference>
<accession>A0A2P5ATP9</accession>
<dbReference type="Proteomes" id="UP000237105">
    <property type="component" value="Unassembled WGS sequence"/>
</dbReference>
<reference evidence="2" key="1">
    <citation type="submission" date="2016-06" db="EMBL/GenBank/DDBJ databases">
        <title>Parallel loss of symbiosis genes in relatives of nitrogen-fixing non-legume Parasponia.</title>
        <authorList>
            <person name="Van Velzen R."/>
            <person name="Holmer R."/>
            <person name="Bu F."/>
            <person name="Rutten L."/>
            <person name="Van Zeijl A."/>
            <person name="Liu W."/>
            <person name="Santuari L."/>
            <person name="Cao Q."/>
            <person name="Sharma T."/>
            <person name="Shen D."/>
            <person name="Roswanjaya Y."/>
            <person name="Wardhani T."/>
            <person name="Kalhor M.S."/>
            <person name="Jansen J."/>
            <person name="Van den Hoogen J."/>
            <person name="Gungor B."/>
            <person name="Hartog M."/>
            <person name="Hontelez J."/>
            <person name="Verver J."/>
            <person name="Yang W.-C."/>
            <person name="Schijlen E."/>
            <person name="Repin R."/>
            <person name="Schilthuizen M."/>
            <person name="Schranz E."/>
            <person name="Heidstra R."/>
            <person name="Miyata K."/>
            <person name="Fedorova E."/>
            <person name="Kohlen W."/>
            <person name="Bisseling T."/>
            <person name="Smit S."/>
            <person name="Geurts R."/>
        </authorList>
    </citation>
    <scope>NUCLEOTIDE SEQUENCE [LARGE SCALE GENOMIC DNA]</scope>
    <source>
        <strain evidence="2">cv. WU1-14</strain>
    </source>
</reference>
<evidence type="ECO:0000313" key="1">
    <source>
        <dbReference type="EMBL" id="PON39930.1"/>
    </source>
</evidence>
<organism evidence="1 2">
    <name type="scientific">Parasponia andersonii</name>
    <name type="common">Sponia andersonii</name>
    <dbReference type="NCBI Taxonomy" id="3476"/>
    <lineage>
        <taxon>Eukaryota</taxon>
        <taxon>Viridiplantae</taxon>
        <taxon>Streptophyta</taxon>
        <taxon>Embryophyta</taxon>
        <taxon>Tracheophyta</taxon>
        <taxon>Spermatophyta</taxon>
        <taxon>Magnoliopsida</taxon>
        <taxon>eudicotyledons</taxon>
        <taxon>Gunneridae</taxon>
        <taxon>Pentapetalae</taxon>
        <taxon>rosids</taxon>
        <taxon>fabids</taxon>
        <taxon>Rosales</taxon>
        <taxon>Cannabaceae</taxon>
        <taxon>Parasponia</taxon>
    </lineage>
</organism>
<feature type="non-terminal residue" evidence="1">
    <location>
        <position position="1"/>
    </location>
</feature>
<gene>
    <name evidence="1" type="ORF">PanWU01x14_301320</name>
</gene>
<dbReference type="AlphaFoldDB" id="A0A2P5ATP9"/>
<comment type="caution">
    <text evidence="1">The sequence shown here is derived from an EMBL/GenBank/DDBJ whole genome shotgun (WGS) entry which is preliminary data.</text>
</comment>
<keyword evidence="2" id="KW-1185">Reference proteome</keyword>
<sequence length="64" mass="6849">YHDMVPQHCRNGAAVLVFGSTVPTPGNYGIAAIISDAIAPTSWQFCAVFASVTLCRHFLMPALL</sequence>
<proteinExistence type="predicted"/>